<proteinExistence type="inferred from homology"/>
<evidence type="ECO:0000256" key="5">
    <source>
        <dbReference type="ARBA" id="ARBA00022598"/>
    </source>
</evidence>
<dbReference type="Pfam" id="PF01409">
    <property type="entry name" value="tRNA-synt_2d"/>
    <property type="match status" value="1"/>
</dbReference>
<keyword evidence="5 13" id="KW-0436">Ligase</keyword>
<evidence type="ECO:0000256" key="12">
    <source>
        <dbReference type="ARBA" id="ARBA00049255"/>
    </source>
</evidence>
<evidence type="ECO:0000313" key="17">
    <source>
        <dbReference type="Proteomes" id="UP000181728"/>
    </source>
</evidence>
<keyword evidence="11 13" id="KW-0030">Aminoacyl-tRNA synthetase</keyword>
<dbReference type="CDD" id="cd00496">
    <property type="entry name" value="PheRS_alpha_core"/>
    <property type="match status" value="1"/>
</dbReference>
<dbReference type="InterPro" id="IPR010978">
    <property type="entry name" value="tRNA-bd_arm"/>
</dbReference>
<dbReference type="Proteomes" id="UP000294726">
    <property type="component" value="Chromosome"/>
</dbReference>
<evidence type="ECO:0000256" key="1">
    <source>
        <dbReference type="ARBA" id="ARBA00004496"/>
    </source>
</evidence>
<sequence>MNIKEELEELKKKVSVEIDKSSNVDLIENIRVHLLGKKGDLTKILKGLKDLDPREKPVVGQMANKIRTQLETMISQKKHILEENKLDAQLASEKIDVTLPGEIFQIGTKHVLQQIQDQIEDHFLSQGYQVMYGREIETDEYNFERMNLPKDHPARDMQDTFYLTPNVLLRTQTSAMQARAMDKHDFSTGPLKMISPGKVYRRDNDDATHSHQFHQIEGLVVGKKITLADLKGTLQALTDELFGKGHAMRFRQSYFPFTEPSLEVDISWNTVDENTASQDIEWIEVLGAGMVHPNVLKMANIDPEEYSGFAFGLGPDRFAMIKYGIDDIRNFYLDDLRFLKQFCQVGE</sequence>
<evidence type="ECO:0000313" key="15">
    <source>
        <dbReference type="EMBL" id="OIM21413.1"/>
    </source>
</evidence>
<evidence type="ECO:0000256" key="11">
    <source>
        <dbReference type="ARBA" id="ARBA00023146"/>
    </source>
</evidence>
<comment type="cofactor">
    <cofactor evidence="13">
        <name>Mg(2+)</name>
        <dbReference type="ChEBI" id="CHEBI:18420"/>
    </cofactor>
    <text evidence="13">Binds 2 magnesium ions per tetramer.</text>
</comment>
<dbReference type="PROSITE" id="PS50862">
    <property type="entry name" value="AA_TRNA_LIGASE_II"/>
    <property type="match status" value="1"/>
</dbReference>
<keyword evidence="6 13" id="KW-0479">Metal-binding</keyword>
<dbReference type="GO" id="GO:0000287">
    <property type="term" value="F:magnesium ion binding"/>
    <property type="evidence" value="ECO:0007669"/>
    <property type="project" value="UniProtKB-UniRule"/>
</dbReference>
<dbReference type="Pfam" id="PF02912">
    <property type="entry name" value="Phe_tRNA-synt_N"/>
    <property type="match status" value="1"/>
</dbReference>
<dbReference type="GO" id="GO:0005524">
    <property type="term" value="F:ATP binding"/>
    <property type="evidence" value="ECO:0007669"/>
    <property type="project" value="UniProtKB-UniRule"/>
</dbReference>
<evidence type="ECO:0000256" key="7">
    <source>
        <dbReference type="ARBA" id="ARBA00022741"/>
    </source>
</evidence>
<name>A0A483C1E5_OENOE</name>
<dbReference type="Gene3D" id="3.30.930.10">
    <property type="entry name" value="Bira Bifunctional Protein, Domain 2"/>
    <property type="match status" value="1"/>
</dbReference>
<dbReference type="PANTHER" id="PTHR11538:SF41">
    <property type="entry name" value="PHENYLALANINE--TRNA LIGASE, MITOCHONDRIAL"/>
    <property type="match status" value="1"/>
</dbReference>
<dbReference type="EC" id="6.1.1.20" evidence="13"/>
<evidence type="ECO:0000256" key="3">
    <source>
        <dbReference type="ARBA" id="ARBA00011209"/>
    </source>
</evidence>
<dbReference type="InterPro" id="IPR004188">
    <property type="entry name" value="Phe-tRNA_ligase_II_N"/>
</dbReference>
<dbReference type="GO" id="GO:0005737">
    <property type="term" value="C:cytoplasm"/>
    <property type="evidence" value="ECO:0007669"/>
    <property type="project" value="UniProtKB-SubCell"/>
</dbReference>
<feature type="domain" description="Aminoacyl-transfer RNA synthetases class-II family profile" evidence="14">
    <location>
        <begin position="111"/>
        <end position="321"/>
    </location>
</feature>
<dbReference type="SUPFAM" id="SSF55681">
    <property type="entry name" value="Class II aaRS and biotin synthetases"/>
    <property type="match status" value="1"/>
</dbReference>
<dbReference type="Proteomes" id="UP000181728">
    <property type="component" value="Unassembled WGS sequence"/>
</dbReference>
<dbReference type="AlphaFoldDB" id="A0A483C1E5"/>
<dbReference type="InterPro" id="IPR022911">
    <property type="entry name" value="Phe_tRNA_ligase_alpha1_bac"/>
</dbReference>
<dbReference type="HAMAP" id="MF_00281">
    <property type="entry name" value="Phe_tRNA_synth_alpha1"/>
    <property type="match status" value="1"/>
</dbReference>
<dbReference type="GO" id="GO:0140096">
    <property type="term" value="F:catalytic activity, acting on a protein"/>
    <property type="evidence" value="ECO:0007669"/>
    <property type="project" value="UniProtKB-ARBA"/>
</dbReference>
<evidence type="ECO:0000256" key="10">
    <source>
        <dbReference type="ARBA" id="ARBA00022917"/>
    </source>
</evidence>
<reference evidence="15 17" key="1">
    <citation type="journal article" date="2016" name="BMC Genomics">
        <title>Consensus pan-genome assembly of the specialised wine bacterium Oenococcus oeni.</title>
        <authorList>
            <person name="Sternes P.R."/>
            <person name="Borneman A.R."/>
        </authorList>
    </citation>
    <scope>NUCLEOTIDE SEQUENCE [LARGE SCALE GENOMIC DNA]</scope>
    <source>
        <strain evidence="15 17">AWRIB661</strain>
    </source>
</reference>
<dbReference type="GO" id="GO:0004826">
    <property type="term" value="F:phenylalanine-tRNA ligase activity"/>
    <property type="evidence" value="ECO:0007669"/>
    <property type="project" value="UniProtKB-UniRule"/>
</dbReference>
<dbReference type="NCBIfam" id="TIGR00468">
    <property type="entry name" value="pheS"/>
    <property type="match status" value="1"/>
</dbReference>
<comment type="catalytic activity">
    <reaction evidence="12 13">
        <text>tRNA(Phe) + L-phenylalanine + ATP = L-phenylalanyl-tRNA(Phe) + AMP + diphosphate + H(+)</text>
        <dbReference type="Rhea" id="RHEA:19413"/>
        <dbReference type="Rhea" id="RHEA-COMP:9668"/>
        <dbReference type="Rhea" id="RHEA-COMP:9699"/>
        <dbReference type="ChEBI" id="CHEBI:15378"/>
        <dbReference type="ChEBI" id="CHEBI:30616"/>
        <dbReference type="ChEBI" id="CHEBI:33019"/>
        <dbReference type="ChEBI" id="CHEBI:58095"/>
        <dbReference type="ChEBI" id="CHEBI:78442"/>
        <dbReference type="ChEBI" id="CHEBI:78531"/>
        <dbReference type="ChEBI" id="CHEBI:456215"/>
        <dbReference type="EC" id="6.1.1.20"/>
    </reaction>
</comment>
<dbReference type="EMBL" id="MLOK01000036">
    <property type="protein sequence ID" value="OIM21413.1"/>
    <property type="molecule type" value="Genomic_DNA"/>
</dbReference>
<dbReference type="GO" id="GO:0006432">
    <property type="term" value="P:phenylalanyl-tRNA aminoacylation"/>
    <property type="evidence" value="ECO:0007669"/>
    <property type="project" value="UniProtKB-UniRule"/>
</dbReference>
<protein>
    <recommendedName>
        <fullName evidence="13">Phenylalanine--tRNA ligase alpha subunit</fullName>
        <ecNumber evidence="13">6.1.1.20</ecNumber>
    </recommendedName>
    <alternativeName>
        <fullName evidence="13">Phenylalanyl-tRNA synthetase alpha subunit</fullName>
        <shortName evidence="13">PheRS</shortName>
    </alternativeName>
</protein>
<keyword evidence="10 13" id="KW-0648">Protein biosynthesis</keyword>
<dbReference type="FunFam" id="3.30.930.10:FF:000003">
    <property type="entry name" value="Phenylalanine--tRNA ligase alpha subunit"/>
    <property type="match status" value="1"/>
</dbReference>
<evidence type="ECO:0000313" key="16">
    <source>
        <dbReference type="EMBL" id="VDB98022.1"/>
    </source>
</evidence>
<dbReference type="InterPro" id="IPR006195">
    <property type="entry name" value="aa-tRNA-synth_II"/>
</dbReference>
<dbReference type="EMBL" id="LR031358">
    <property type="protein sequence ID" value="VDB98022.1"/>
    <property type="molecule type" value="Genomic_DNA"/>
</dbReference>
<comment type="subcellular location">
    <subcellularLocation>
        <location evidence="1 13">Cytoplasm</location>
    </subcellularLocation>
</comment>
<accession>A0A483C1E5</accession>
<dbReference type="GO" id="GO:0000049">
    <property type="term" value="F:tRNA binding"/>
    <property type="evidence" value="ECO:0007669"/>
    <property type="project" value="InterPro"/>
</dbReference>
<comment type="similarity">
    <text evidence="2 13">Belongs to the class-II aminoacyl-tRNA synthetase family. Phe-tRNA synthetase alpha subunit type 1 subfamily.</text>
</comment>
<reference evidence="16 18" key="2">
    <citation type="submission" date="2018-08" db="EMBL/GenBank/DDBJ databases">
        <authorList>
            <person name="Lorentzen P. G. S. M."/>
        </authorList>
    </citation>
    <scope>NUCLEOTIDE SEQUENCE [LARGE SCALE GENOMIC DNA]</scope>
    <source>
        <strain evidence="16 18">CRBO_1381</strain>
    </source>
</reference>
<dbReference type="PANTHER" id="PTHR11538">
    <property type="entry name" value="PHENYLALANYL-TRNA SYNTHETASE"/>
    <property type="match status" value="1"/>
</dbReference>
<keyword evidence="8 13" id="KW-0067">ATP-binding</keyword>
<feature type="binding site" evidence="13">
    <location>
        <position position="259"/>
    </location>
    <ligand>
        <name>Mg(2+)</name>
        <dbReference type="ChEBI" id="CHEBI:18420"/>
        <note>shared with beta subunit</note>
    </ligand>
</feature>
<keyword evidence="4 13" id="KW-0963">Cytoplasm</keyword>
<evidence type="ECO:0000256" key="8">
    <source>
        <dbReference type="ARBA" id="ARBA00022840"/>
    </source>
</evidence>
<keyword evidence="7 13" id="KW-0547">Nucleotide-binding</keyword>
<evidence type="ECO:0000256" key="2">
    <source>
        <dbReference type="ARBA" id="ARBA00010207"/>
    </source>
</evidence>
<keyword evidence="9 13" id="KW-0460">Magnesium</keyword>
<dbReference type="InterPro" id="IPR002319">
    <property type="entry name" value="Phenylalanyl-tRNA_Synthase"/>
</dbReference>
<evidence type="ECO:0000313" key="18">
    <source>
        <dbReference type="Proteomes" id="UP000294726"/>
    </source>
</evidence>
<evidence type="ECO:0000256" key="13">
    <source>
        <dbReference type="HAMAP-Rule" id="MF_00281"/>
    </source>
</evidence>
<gene>
    <name evidence="13 16" type="primary">pheS</name>
    <name evidence="15" type="ORF">ATX59_04360</name>
    <name evidence="16" type="ORF">OENI_0885</name>
</gene>
<dbReference type="GO" id="GO:0016740">
    <property type="term" value="F:transferase activity"/>
    <property type="evidence" value="ECO:0007669"/>
    <property type="project" value="UniProtKB-ARBA"/>
</dbReference>
<dbReference type="SUPFAM" id="SSF46589">
    <property type="entry name" value="tRNA-binding arm"/>
    <property type="match status" value="1"/>
</dbReference>
<evidence type="ECO:0000259" key="14">
    <source>
        <dbReference type="PROSITE" id="PS50862"/>
    </source>
</evidence>
<evidence type="ECO:0000256" key="9">
    <source>
        <dbReference type="ARBA" id="ARBA00022842"/>
    </source>
</evidence>
<evidence type="ECO:0000256" key="6">
    <source>
        <dbReference type="ARBA" id="ARBA00022723"/>
    </source>
</evidence>
<dbReference type="RefSeq" id="WP_032818801.1">
    <property type="nucleotide sequence ID" value="NZ_LR031358.1"/>
</dbReference>
<dbReference type="InterPro" id="IPR004529">
    <property type="entry name" value="Phe-tRNA-synth_IIc_asu"/>
</dbReference>
<organism evidence="16 18">
    <name type="scientific">Oenococcus oeni</name>
    <name type="common">Leuconostoc oenos</name>
    <dbReference type="NCBI Taxonomy" id="1247"/>
    <lineage>
        <taxon>Bacteria</taxon>
        <taxon>Bacillati</taxon>
        <taxon>Bacillota</taxon>
        <taxon>Bacilli</taxon>
        <taxon>Lactobacillales</taxon>
        <taxon>Lactobacillaceae</taxon>
        <taxon>Oenococcus</taxon>
    </lineage>
</organism>
<dbReference type="InterPro" id="IPR045864">
    <property type="entry name" value="aa-tRNA-synth_II/BPL/LPL"/>
</dbReference>
<comment type="subunit">
    <text evidence="3 13">Tetramer of two alpha and two beta subunits.</text>
</comment>
<evidence type="ECO:0000256" key="4">
    <source>
        <dbReference type="ARBA" id="ARBA00022490"/>
    </source>
</evidence>